<evidence type="ECO:0000313" key="10">
    <source>
        <dbReference type="EMBL" id="MBP2368186.1"/>
    </source>
</evidence>
<feature type="region of interest" description="Disordered" evidence="8">
    <location>
        <begin position="1"/>
        <end position="21"/>
    </location>
</feature>
<dbReference type="SUPFAM" id="SSF51703">
    <property type="entry name" value="Cobalamin (vitamin B12)-dependent enzymes"/>
    <property type="match status" value="1"/>
</dbReference>
<evidence type="ECO:0000256" key="1">
    <source>
        <dbReference type="ARBA" id="ARBA00001922"/>
    </source>
</evidence>
<organism evidence="10 11">
    <name type="scientific">Pseudonocardia parietis</name>
    <dbReference type="NCBI Taxonomy" id="570936"/>
    <lineage>
        <taxon>Bacteria</taxon>
        <taxon>Bacillati</taxon>
        <taxon>Actinomycetota</taxon>
        <taxon>Actinomycetes</taxon>
        <taxon>Pseudonocardiales</taxon>
        <taxon>Pseudonocardiaceae</taxon>
        <taxon>Pseudonocardia</taxon>
    </lineage>
</organism>
<feature type="domain" description="Methylmalonyl-CoA mutase alpha/beta chain catalytic" evidence="9">
    <location>
        <begin position="144"/>
        <end position="483"/>
    </location>
</feature>
<evidence type="ECO:0000256" key="5">
    <source>
        <dbReference type="ARBA" id="ARBA00022628"/>
    </source>
</evidence>
<dbReference type="GO" id="GO:0004494">
    <property type="term" value="F:methylmalonyl-CoA mutase activity"/>
    <property type="evidence" value="ECO:0007669"/>
    <property type="project" value="UniProtKB-EC"/>
</dbReference>
<evidence type="ECO:0000259" key="9">
    <source>
        <dbReference type="Pfam" id="PF01642"/>
    </source>
</evidence>
<dbReference type="InterPro" id="IPR006099">
    <property type="entry name" value="MeMalonylCoA_mutase_a/b_cat"/>
</dbReference>
<gene>
    <name evidence="10" type="ORF">JOF36_003882</name>
</gene>
<dbReference type="PANTHER" id="PTHR48101">
    <property type="entry name" value="METHYLMALONYL-COA MUTASE, MITOCHONDRIAL-RELATED"/>
    <property type="match status" value="1"/>
</dbReference>
<keyword evidence="5" id="KW-0846">Cobalamin</keyword>
<protein>
    <recommendedName>
        <fullName evidence="4">methylmalonyl-CoA mutase</fullName>
        <ecNumber evidence="4">5.4.99.2</ecNumber>
    </recommendedName>
</protein>
<evidence type="ECO:0000256" key="6">
    <source>
        <dbReference type="ARBA" id="ARBA00023235"/>
    </source>
</evidence>
<evidence type="ECO:0000256" key="8">
    <source>
        <dbReference type="SAM" id="MobiDB-lite"/>
    </source>
</evidence>
<dbReference type="Gene3D" id="3.20.20.240">
    <property type="entry name" value="Methylmalonyl-CoA mutase"/>
    <property type="match status" value="1"/>
</dbReference>
<name>A0ABS4VWL7_9PSEU</name>
<dbReference type="CDD" id="cd03677">
    <property type="entry name" value="MM_CoA_mutase_beta"/>
    <property type="match status" value="1"/>
</dbReference>
<keyword evidence="11" id="KW-1185">Reference proteome</keyword>
<evidence type="ECO:0000256" key="2">
    <source>
        <dbReference type="ARBA" id="ARBA00008465"/>
    </source>
</evidence>
<comment type="cofactor">
    <cofactor evidence="1">
        <name>adenosylcob(III)alamin</name>
        <dbReference type="ChEBI" id="CHEBI:18408"/>
    </cofactor>
</comment>
<keyword evidence="7" id="KW-0170">Cobalt</keyword>
<dbReference type="Proteomes" id="UP001519295">
    <property type="component" value="Unassembled WGS sequence"/>
</dbReference>
<dbReference type="Pfam" id="PF01642">
    <property type="entry name" value="MM_CoA_mutase"/>
    <property type="match status" value="2"/>
</dbReference>
<proteinExistence type="inferred from homology"/>
<comment type="subunit">
    <text evidence="3">Heterodimer of an alpha and a beta chain.</text>
</comment>
<comment type="similarity">
    <text evidence="2">Belongs to the methylmalonyl-CoA mutase family.</text>
</comment>
<comment type="caution">
    <text evidence="10">The sequence shown here is derived from an EMBL/GenBank/DDBJ whole genome shotgun (WGS) entry which is preliminary data.</text>
</comment>
<feature type="compositionally biased region" description="Basic and acidic residues" evidence="8">
    <location>
        <begin position="475"/>
        <end position="490"/>
    </location>
</feature>
<keyword evidence="6 10" id="KW-0413">Isomerase</keyword>
<evidence type="ECO:0000256" key="4">
    <source>
        <dbReference type="ARBA" id="ARBA00012398"/>
    </source>
</evidence>
<dbReference type="InterPro" id="IPR058549">
    <property type="entry name" value="MeMalonylCoA_mutase_a/b_site"/>
</dbReference>
<sequence>MTDSDRGAVDPGDANRPVEPEELVLAGGFDPVTREQWLAAADAVVRRSGRIAEDAELGAGVETLTRTSADGIRVAPLYAAEDVEGLPDTGVPGAWPFTRGARTDGPVPEGWDIRQRHAGTDAAAVHEAVLADLECGVNSIWLRIGEGGVPIDGLADALDRVHLDLAGVVLDAGADALEAANAYLDLAARNGIEDAEFLGSLGVDPIGLRARAGAGPDVAGVTVTDVVDVARRVASTFPKVTALTVDATVIREAGGSDAQELGWSLAAGVAYLRELTGAGLDVAAAARLLEFRYAATPEQFPTIAKLRAARRLWARVLEASGTTEVPQRQHAVVSEALFSQRDPWVNMLRGTVAGFAAGVGGADAVTVPPFDAALGASEPFSRRIARNTQTLLIEESHLARVIDPGGGSWYVEHLTDDLAQVAWAFFQEIEAAGGAVAALDSGLVAGKVAEVRAKRESDVARRKTPLTGVSEFPNLEEKPVEREPLPEPVERGGLPLYRPAEAYEHHRDRSDAVLAADGARPTVFLATLGPLAAYTARAGFTRNLLAAGGIDAVEAGPTESAQDVVDAFGGAPANVVVLCSSDALYDERATETAAALREAGASRVLLAGKPKEQVPGVDGYLFAGCDALAVIDDVYTALEGSK</sequence>
<reference evidence="10 11" key="1">
    <citation type="submission" date="2021-03" db="EMBL/GenBank/DDBJ databases">
        <title>Sequencing the genomes of 1000 actinobacteria strains.</title>
        <authorList>
            <person name="Klenk H.-P."/>
        </authorList>
    </citation>
    <scope>NUCLEOTIDE SEQUENCE [LARGE SCALE GENOMIC DNA]</scope>
    <source>
        <strain evidence="10 11">DSM 45256</strain>
    </source>
</reference>
<dbReference type="EC" id="5.4.99.2" evidence="4"/>
<dbReference type="RefSeq" id="WP_210028572.1">
    <property type="nucleotide sequence ID" value="NZ_JAGINU010000001.1"/>
</dbReference>
<evidence type="ECO:0000313" key="11">
    <source>
        <dbReference type="Proteomes" id="UP001519295"/>
    </source>
</evidence>
<dbReference type="EMBL" id="JAGINU010000001">
    <property type="protein sequence ID" value="MBP2368186.1"/>
    <property type="molecule type" value="Genomic_DNA"/>
</dbReference>
<feature type="domain" description="Methylmalonyl-CoA mutase alpha/beta chain catalytic" evidence="9">
    <location>
        <begin position="69"/>
        <end position="140"/>
    </location>
</feature>
<evidence type="ECO:0000256" key="3">
    <source>
        <dbReference type="ARBA" id="ARBA00011870"/>
    </source>
</evidence>
<evidence type="ECO:0000256" key="7">
    <source>
        <dbReference type="ARBA" id="ARBA00023285"/>
    </source>
</evidence>
<dbReference type="PANTHER" id="PTHR48101:SF4">
    <property type="entry name" value="METHYLMALONYL-COA MUTASE, MITOCHONDRIAL"/>
    <property type="match status" value="1"/>
</dbReference>
<dbReference type="Gene3D" id="3.40.50.280">
    <property type="entry name" value="Cobalamin-binding domain"/>
    <property type="match status" value="1"/>
</dbReference>
<dbReference type="PROSITE" id="PS00544">
    <property type="entry name" value="METMALONYL_COA_MUTASE"/>
    <property type="match status" value="1"/>
</dbReference>
<accession>A0ABS4VWL7</accession>
<feature type="region of interest" description="Disordered" evidence="8">
    <location>
        <begin position="462"/>
        <end position="493"/>
    </location>
</feature>
<dbReference type="InterPro" id="IPR016176">
    <property type="entry name" value="Cbl-dep_enz_cat"/>
</dbReference>